<dbReference type="EMBL" id="CP144522">
    <property type="protein sequence ID" value="WWC69646.1"/>
    <property type="molecule type" value="Genomic_DNA"/>
</dbReference>
<gene>
    <name evidence="1" type="ORF">I206_103589</name>
</gene>
<evidence type="ECO:0000313" key="1">
    <source>
        <dbReference type="EMBL" id="WWC69646.1"/>
    </source>
</evidence>
<accession>A0AAJ8MN63</accession>
<dbReference type="RefSeq" id="XP_070058897.1">
    <property type="nucleotide sequence ID" value="XM_070202796.1"/>
</dbReference>
<dbReference type="Proteomes" id="UP000094020">
    <property type="component" value="Chromosome 4"/>
</dbReference>
<protein>
    <submittedName>
        <fullName evidence="1">Uncharacterized protein</fullName>
    </submittedName>
</protein>
<keyword evidence="2" id="KW-1185">Reference proteome</keyword>
<name>A0AAJ8MN63_9TREE</name>
<dbReference type="KEGG" id="kpin:96955731"/>
<evidence type="ECO:0000313" key="2">
    <source>
        <dbReference type="Proteomes" id="UP000094020"/>
    </source>
</evidence>
<proteinExistence type="predicted"/>
<dbReference type="GeneID" id="96955731"/>
<reference evidence="1" key="1">
    <citation type="submission" date="2013-07" db="EMBL/GenBank/DDBJ databases">
        <authorList>
            <consortium name="The Broad Institute Genome Sequencing Platform"/>
            <person name="Cuomo C."/>
            <person name="Litvintseva A."/>
            <person name="Chen Y."/>
            <person name="Heitman J."/>
            <person name="Sun S."/>
            <person name="Springer D."/>
            <person name="Dromer F."/>
            <person name="Young S.K."/>
            <person name="Zeng Q."/>
            <person name="Gargeya S."/>
            <person name="Fitzgerald M."/>
            <person name="Abouelleil A."/>
            <person name="Alvarado L."/>
            <person name="Berlin A.M."/>
            <person name="Chapman S.B."/>
            <person name="Dewar J."/>
            <person name="Goldberg J."/>
            <person name="Griggs A."/>
            <person name="Gujja S."/>
            <person name="Hansen M."/>
            <person name="Howarth C."/>
            <person name="Imamovic A."/>
            <person name="Larimer J."/>
            <person name="McCowan C."/>
            <person name="Murphy C."/>
            <person name="Pearson M."/>
            <person name="Priest M."/>
            <person name="Roberts A."/>
            <person name="Saif S."/>
            <person name="Shea T."/>
            <person name="Sykes S."/>
            <person name="Wortman J."/>
            <person name="Nusbaum C."/>
            <person name="Birren B."/>
        </authorList>
    </citation>
    <scope>NUCLEOTIDE SEQUENCE</scope>
    <source>
        <strain evidence="1">CBS 10737</strain>
    </source>
</reference>
<organism evidence="1 2">
    <name type="scientific">Kwoniella pini CBS 10737</name>
    <dbReference type="NCBI Taxonomy" id="1296096"/>
    <lineage>
        <taxon>Eukaryota</taxon>
        <taxon>Fungi</taxon>
        <taxon>Dikarya</taxon>
        <taxon>Basidiomycota</taxon>
        <taxon>Agaricomycotina</taxon>
        <taxon>Tremellomycetes</taxon>
        <taxon>Tremellales</taxon>
        <taxon>Cryptococcaceae</taxon>
        <taxon>Kwoniella</taxon>
    </lineage>
</organism>
<dbReference type="AlphaFoldDB" id="A0AAJ8MN63"/>
<sequence length="137" mass="16353">MESNHHQWGFDVSERLNIALSHLFKNIRKRLVESARTFPKGKNSRDTILSISFLGNMQILKRMLCSLRQVNMRTINKMEDQMVLRNLEEWLMNKGKHYYKYRGITVKLAVKEDENAHRDLWVKETIRCDCCGIVYYD</sequence>
<reference evidence="1" key="2">
    <citation type="submission" date="2024-02" db="EMBL/GenBank/DDBJ databases">
        <title>Comparative genomics of Cryptococcus and Kwoniella reveals pathogenesis evolution and contrasting modes of karyotype evolution via chromosome fusion or intercentromeric recombination.</title>
        <authorList>
            <person name="Coelho M.A."/>
            <person name="David-Palma M."/>
            <person name="Shea T."/>
            <person name="Bowers K."/>
            <person name="McGinley-Smith S."/>
            <person name="Mohammad A.W."/>
            <person name="Gnirke A."/>
            <person name="Yurkov A.M."/>
            <person name="Nowrousian M."/>
            <person name="Sun S."/>
            <person name="Cuomo C.A."/>
            <person name="Heitman J."/>
        </authorList>
    </citation>
    <scope>NUCLEOTIDE SEQUENCE</scope>
    <source>
        <strain evidence="1">CBS 10737</strain>
    </source>
</reference>